<gene>
    <name evidence="2" type="ORF">TIFTF001_006991</name>
</gene>
<dbReference type="GO" id="GO:0004523">
    <property type="term" value="F:RNA-DNA hybrid ribonuclease activity"/>
    <property type="evidence" value="ECO:0007669"/>
    <property type="project" value="InterPro"/>
</dbReference>
<dbReference type="GO" id="GO:0003676">
    <property type="term" value="F:nucleic acid binding"/>
    <property type="evidence" value="ECO:0007669"/>
    <property type="project" value="InterPro"/>
</dbReference>
<comment type="caution">
    <text evidence="2">The sequence shown here is derived from an EMBL/GenBank/DDBJ whole genome shotgun (WGS) entry which is preliminary data.</text>
</comment>
<proteinExistence type="predicted"/>
<sequence length="105" mass="11671">MKQSCPIHVDTTFRKGETLLIGVGAVARNSNDTVLVGSSVWIPGCFIVHAVEHLTVREVTRLAARCGFRSWVIESNVIKMVRSIKMLVARGSRSFSSGRYQRSHI</sequence>
<reference evidence="2" key="1">
    <citation type="submission" date="2023-07" db="EMBL/GenBank/DDBJ databases">
        <title>draft genome sequence of fig (Ficus carica).</title>
        <authorList>
            <person name="Takahashi T."/>
            <person name="Nishimura K."/>
        </authorList>
    </citation>
    <scope>NUCLEOTIDE SEQUENCE</scope>
</reference>
<keyword evidence="3" id="KW-1185">Reference proteome</keyword>
<dbReference type="AlphaFoldDB" id="A0AA87ZQJ2"/>
<accession>A0AA87ZQJ2</accession>
<protein>
    <recommendedName>
        <fullName evidence="1">RNase H type-1 domain-containing protein</fullName>
    </recommendedName>
</protein>
<evidence type="ECO:0000313" key="3">
    <source>
        <dbReference type="Proteomes" id="UP001187192"/>
    </source>
</evidence>
<evidence type="ECO:0000313" key="2">
    <source>
        <dbReference type="EMBL" id="GMN37640.1"/>
    </source>
</evidence>
<dbReference type="InterPro" id="IPR002156">
    <property type="entry name" value="RNaseH_domain"/>
</dbReference>
<name>A0AA87ZQJ2_FICCA</name>
<evidence type="ECO:0000259" key="1">
    <source>
        <dbReference type="Pfam" id="PF13456"/>
    </source>
</evidence>
<dbReference type="Proteomes" id="UP001187192">
    <property type="component" value="Unassembled WGS sequence"/>
</dbReference>
<dbReference type="Pfam" id="PF13456">
    <property type="entry name" value="RVT_3"/>
    <property type="match status" value="1"/>
</dbReference>
<organism evidence="2 3">
    <name type="scientific">Ficus carica</name>
    <name type="common">Common fig</name>
    <dbReference type="NCBI Taxonomy" id="3494"/>
    <lineage>
        <taxon>Eukaryota</taxon>
        <taxon>Viridiplantae</taxon>
        <taxon>Streptophyta</taxon>
        <taxon>Embryophyta</taxon>
        <taxon>Tracheophyta</taxon>
        <taxon>Spermatophyta</taxon>
        <taxon>Magnoliopsida</taxon>
        <taxon>eudicotyledons</taxon>
        <taxon>Gunneridae</taxon>
        <taxon>Pentapetalae</taxon>
        <taxon>rosids</taxon>
        <taxon>fabids</taxon>
        <taxon>Rosales</taxon>
        <taxon>Moraceae</taxon>
        <taxon>Ficeae</taxon>
        <taxon>Ficus</taxon>
    </lineage>
</organism>
<dbReference type="EMBL" id="BTGU01000007">
    <property type="protein sequence ID" value="GMN37640.1"/>
    <property type="molecule type" value="Genomic_DNA"/>
</dbReference>
<feature type="domain" description="RNase H type-1" evidence="1">
    <location>
        <begin position="9"/>
        <end position="87"/>
    </location>
</feature>